<comment type="caution">
    <text evidence="1">The sequence shown here is derived from an EMBL/GenBank/DDBJ whole genome shotgun (WGS) entry which is preliminary data.</text>
</comment>
<reference evidence="1" key="1">
    <citation type="submission" date="2024-02" db="EMBL/GenBank/DDBJ databases">
        <title>Metagenome Assembled Genome of Zalaria obscura JY119.</title>
        <authorList>
            <person name="Vighnesh L."/>
            <person name="Jagadeeshwari U."/>
            <person name="Venkata Ramana C."/>
            <person name="Sasikala C."/>
        </authorList>
    </citation>
    <scope>NUCLEOTIDE SEQUENCE</scope>
    <source>
        <strain evidence="1">JY119</strain>
    </source>
</reference>
<keyword evidence="2" id="KW-1185">Reference proteome</keyword>
<name>A0ACC3S927_9PEZI</name>
<evidence type="ECO:0000313" key="1">
    <source>
        <dbReference type="EMBL" id="KAK8202159.1"/>
    </source>
</evidence>
<protein>
    <submittedName>
        <fullName evidence="1">Uncharacterized protein</fullName>
    </submittedName>
</protein>
<sequence length="1075" mass="119165">MSSFGRPSDDLTPPTPPTLGSARNSTSTSGRASLGGFLTLGRFRHGSEPHSPRHGSAGTNSKSNSFAMSREALVIPEREEGDTPGKYLERLEATVSRSLIAGILSKSSDPFAQAVLRSYTRRFPFFGEPIDMSLRKFLLEAELPKETQQVDRVIQAFADRYHECNPGIFMAPDQAYVVAFSLMMLHTDAFNKNNKHKMQKNDYIRNTRGQQVSEEVLACFYDNICYTPFIHFEEEVDINGEKLLTFKPKKSKLKGTTAELVKKPSGPIDPYALICDGKLDLLRPSIKDSISMEDPYSYLGSAKSLDISKLQKAFVNTGILQIVSARSRPAAFESQATRDNPNESKPGVVDLKITKVGILWRKSAKRKKGRSPWQEWGAILTGSQLYLFKNAPWVKGLAHQQHVHLKQGNGSDPVVLKPPITDFKPDALIKTDDAVALHDKTYTRHKHSITLVRHGGQEEVFLADSEIEMNDWLALVNYAAAFRWAGVRIRGFIGAHESADIRHVRLNSANSLQSKDGTDDELLTQRSRIGPQLARQVMAARRQIIIQRIGEAEKEITAAGKRLEDLLRDARHLQVLAPIQPKTREAIIHAAARMDAQLKWVRREIWRTRCHRDILSLDAREDGPIAGDGSDRMELAVPPTPSSTARRAELQRLSSRTSTLPTSPPRSPRAPSHYGRPTTNSSNGTFLSDDVFRTPPEQTNDIPSADAWRLPPLELNVKTPDHHRFSSTSTAHSTSSRQHSLVPSSSNHSLRQPDRDQNHLSPVASDHSSIIRHATSTDHEDVLGLARDPLAPTLTSTTAASSAGPRSSYDHAAAATPESTSRGKSVRRSLHRTLREGHQTSSAHRHRRGKESASTVRSDASRPGDSDVPEGTPGLERGKGKFIVHGKQASVITFGGDWDRERMRLRAEMAQNGKDTEDAIVTDGDSASEARREHDAEEHTDSYSVMTEETDDGEPTPMARSISLKVNAEAAERYNEQTQGSTGDGYFGFTPTQDRKTRPGDIGTLNATVEQEHGEEEQAHEMGHVEEPQEDERSRSRLTFTLGPVTPGGDNDPFVRKIDDEKLKQLSSTSQKDEE</sequence>
<gene>
    <name evidence="1" type="ORF">M8818_005685</name>
</gene>
<dbReference type="EMBL" id="JAMKPW020000033">
    <property type="protein sequence ID" value="KAK8202159.1"/>
    <property type="molecule type" value="Genomic_DNA"/>
</dbReference>
<dbReference type="Proteomes" id="UP001320706">
    <property type="component" value="Unassembled WGS sequence"/>
</dbReference>
<organism evidence="1 2">
    <name type="scientific">Zalaria obscura</name>
    <dbReference type="NCBI Taxonomy" id="2024903"/>
    <lineage>
        <taxon>Eukaryota</taxon>
        <taxon>Fungi</taxon>
        <taxon>Dikarya</taxon>
        <taxon>Ascomycota</taxon>
        <taxon>Pezizomycotina</taxon>
        <taxon>Dothideomycetes</taxon>
        <taxon>Dothideomycetidae</taxon>
        <taxon>Dothideales</taxon>
        <taxon>Zalariaceae</taxon>
        <taxon>Zalaria</taxon>
    </lineage>
</organism>
<accession>A0ACC3S927</accession>
<evidence type="ECO:0000313" key="2">
    <source>
        <dbReference type="Proteomes" id="UP001320706"/>
    </source>
</evidence>
<proteinExistence type="predicted"/>